<evidence type="ECO:0000313" key="10">
    <source>
        <dbReference type="Proteomes" id="UP001369086"/>
    </source>
</evidence>
<feature type="transmembrane region" description="Helical" evidence="7">
    <location>
        <begin position="108"/>
        <end position="137"/>
    </location>
</feature>
<keyword evidence="6" id="KW-0325">Glycoprotein</keyword>
<dbReference type="PANTHER" id="PTHR22730:SF3">
    <property type="entry name" value="PROMININ-1"/>
    <property type="match status" value="1"/>
</dbReference>
<feature type="transmembrane region" description="Helical" evidence="7">
    <location>
        <begin position="433"/>
        <end position="462"/>
    </location>
</feature>
<comment type="caution">
    <text evidence="9">The sequence shown here is derived from an EMBL/GenBank/DDBJ whole genome shotgun (WGS) entry which is preliminary data.</text>
</comment>
<protein>
    <submittedName>
        <fullName evidence="9">Prominin-1-A-like isoform X7</fullName>
    </submittedName>
</protein>
<comment type="subcellular location">
    <subcellularLocation>
        <location evidence="1">Cell projection</location>
        <location evidence="1">Microvillus membrane</location>
        <topology evidence="1">Multi-pass membrane protein</topology>
    </subcellularLocation>
</comment>
<evidence type="ECO:0000256" key="1">
    <source>
        <dbReference type="ARBA" id="ARBA00004475"/>
    </source>
</evidence>
<dbReference type="PANTHER" id="PTHR22730">
    <property type="entry name" value="PROMININ PROM PROTEIN"/>
    <property type="match status" value="1"/>
</dbReference>
<evidence type="ECO:0000256" key="7">
    <source>
        <dbReference type="SAM" id="Phobius"/>
    </source>
</evidence>
<accession>A0ABR1A9R6</accession>
<feature type="transmembrane region" description="Helical" evidence="7">
    <location>
        <begin position="795"/>
        <end position="814"/>
    </location>
</feature>
<keyword evidence="4 7" id="KW-1133">Transmembrane helix</keyword>
<evidence type="ECO:0000256" key="4">
    <source>
        <dbReference type="ARBA" id="ARBA00022989"/>
    </source>
</evidence>
<feature type="signal peptide" evidence="8">
    <location>
        <begin position="1"/>
        <end position="17"/>
    </location>
</feature>
<feature type="chain" id="PRO_5045947926" evidence="8">
    <location>
        <begin position="18"/>
        <end position="878"/>
    </location>
</feature>
<evidence type="ECO:0000256" key="2">
    <source>
        <dbReference type="ARBA" id="ARBA00006058"/>
    </source>
</evidence>
<evidence type="ECO:0000256" key="8">
    <source>
        <dbReference type="SAM" id="SignalP"/>
    </source>
</evidence>
<reference evidence="9 10" key="1">
    <citation type="submission" date="2021-05" db="EMBL/GenBank/DDBJ databases">
        <authorList>
            <person name="Zahm M."/>
            <person name="Klopp C."/>
            <person name="Cabau C."/>
            <person name="Kuhl H."/>
            <person name="Suciu R."/>
            <person name="Ciorpac M."/>
            <person name="Holostenco D."/>
            <person name="Gessner J."/>
            <person name="Wuertz S."/>
            <person name="Hohne C."/>
            <person name="Stock M."/>
            <person name="Gislard M."/>
            <person name="Lluch J."/>
            <person name="Milhes M."/>
            <person name="Lampietro C."/>
            <person name="Lopez Roques C."/>
            <person name="Donnadieu C."/>
            <person name="Du K."/>
            <person name="Schartl M."/>
            <person name="Guiguen Y."/>
        </authorList>
    </citation>
    <scope>NUCLEOTIDE SEQUENCE [LARGE SCALE GENOMIC DNA]</scope>
    <source>
        <strain evidence="9">Hh-F2</strain>
        <tissue evidence="9">Blood</tissue>
    </source>
</reference>
<evidence type="ECO:0000256" key="6">
    <source>
        <dbReference type="ARBA" id="ARBA00023180"/>
    </source>
</evidence>
<gene>
    <name evidence="9" type="ORF">HHUSO_G216</name>
</gene>
<keyword evidence="5 7" id="KW-0472">Membrane</keyword>
<keyword evidence="8" id="KW-0732">Signal</keyword>
<keyword evidence="3 7" id="KW-0812">Transmembrane</keyword>
<evidence type="ECO:0000256" key="5">
    <source>
        <dbReference type="ARBA" id="ARBA00023136"/>
    </source>
</evidence>
<evidence type="ECO:0000313" key="9">
    <source>
        <dbReference type="EMBL" id="KAK6493827.1"/>
    </source>
</evidence>
<evidence type="ECO:0000256" key="3">
    <source>
        <dbReference type="ARBA" id="ARBA00022692"/>
    </source>
</evidence>
<dbReference type="InterPro" id="IPR008795">
    <property type="entry name" value="Prominin"/>
</dbReference>
<sequence length="878" mass="97721">MGKAGLILLMLWGCTLCGSQTSMQKSPQGTLDFGFVPSGVYETHAYFEPGPIGILFHMVHAFLHVVQPNPFPHDLVTKLAQQKLREVKQDYQKPENIVLTLQAIYYEIGFIVCASLGVLFVLFMPLVGLCFCMCRCCDNCGGEMHQRQKKNADCRRGFFVTLLFVTSLIISAGVLCAYSANQNLSTQLKGVRKLVNSNFRDLKTFVNDTPAQIDYLANQYNTAKYKVISDLDNIGPLLGSRICAQLGKEIIPALDGALSLAGAMRETKEALENMSVSREVLQEATNSLQVNLINEQVRLSNTLNDPACSAPGVSSTCSDIRRTLSQLSINANYSALPNVDTELANVKNVLKTDLSNIVQKGYSTFNDTPDLVKNQTKNIVADIKSILDDIGSNITSFSKQIPLQDTLANFTLYLSQSQSYVEDYYPVIDQYDFYRWMGCIIVCCMVVLILAFNFLGLLCGTCGYDKHASPTTRGCISNTGGNLLMAGVGFSFMFSWVLMIIVMITFIMGGNVEKLVCEPFESRALFKVLDTPYLMNPYWKNVLPGFLYQNPEIDLTFEKLYSNCKENKGIYAALQLDNIFNISEYLNTSMYTKDVVDVFEFVNVDLSDMVLLDANAKQNLLNFTNTGIVSINYEAYLAELNKGVTKVDLLSFANDLEDQADKLPKGALENALKGHASSIRFIHGQQVVPLEQAMSTLSQSVRLLQRTTSDLPNKVNNVIGALDAAQRLINSNGSLIIAQETEKYMEMMIGYFKQYIDWVKNSIIMEVAACKPIANVVDTVEILTCSFVADSLNTFWFGLGCCTVFLIPSIIISVKLAKFFRRMDSEDVYDDMEIGNNGYHNERLHGIPNPVMTSIPSYDTMTRFPRASAPPRQAEWGD</sequence>
<comment type="similarity">
    <text evidence="2">Belongs to the prominin family.</text>
</comment>
<dbReference type="Proteomes" id="UP001369086">
    <property type="component" value="Unassembled WGS sequence"/>
</dbReference>
<name>A0ABR1A9R6_HUSHU</name>
<feature type="transmembrane region" description="Helical" evidence="7">
    <location>
        <begin position="158"/>
        <end position="180"/>
    </location>
</feature>
<keyword evidence="10" id="KW-1185">Reference proteome</keyword>
<organism evidence="9 10">
    <name type="scientific">Huso huso</name>
    <name type="common">Beluga</name>
    <name type="synonym">Acipenser huso</name>
    <dbReference type="NCBI Taxonomy" id="61971"/>
    <lineage>
        <taxon>Eukaryota</taxon>
        <taxon>Metazoa</taxon>
        <taxon>Chordata</taxon>
        <taxon>Craniata</taxon>
        <taxon>Vertebrata</taxon>
        <taxon>Euteleostomi</taxon>
        <taxon>Actinopterygii</taxon>
        <taxon>Chondrostei</taxon>
        <taxon>Acipenseriformes</taxon>
        <taxon>Acipenseridae</taxon>
        <taxon>Huso</taxon>
    </lineage>
</organism>
<feature type="transmembrane region" description="Helical" evidence="7">
    <location>
        <begin position="483"/>
        <end position="508"/>
    </location>
</feature>
<dbReference type="Pfam" id="PF05478">
    <property type="entry name" value="Prominin"/>
    <property type="match status" value="1"/>
</dbReference>
<dbReference type="EMBL" id="JAHFZB010000001">
    <property type="protein sequence ID" value="KAK6493827.1"/>
    <property type="molecule type" value="Genomic_DNA"/>
</dbReference>
<proteinExistence type="inferred from homology"/>